<dbReference type="InterPro" id="IPR010318">
    <property type="entry name" value="S-Me-THD_N"/>
</dbReference>
<dbReference type="SUPFAM" id="SSF160991">
    <property type="entry name" value="CV3147-like"/>
    <property type="match status" value="1"/>
</dbReference>
<evidence type="ECO:0008006" key="6">
    <source>
        <dbReference type="Google" id="ProtNLM"/>
    </source>
</evidence>
<dbReference type="InterPro" id="IPR024071">
    <property type="entry name" value="S-Me-THD_C_sf"/>
</dbReference>
<dbReference type="Gene3D" id="2.40.390.10">
    <property type="entry name" value="CV3147-like"/>
    <property type="match status" value="1"/>
</dbReference>
<gene>
    <name evidence="4" type="ORF">CLV63_10173</name>
</gene>
<dbReference type="InterPro" id="IPR048350">
    <property type="entry name" value="S-Me-THD-like_C"/>
</dbReference>
<feature type="region of interest" description="Disordered" evidence="1">
    <location>
        <begin position="356"/>
        <end position="376"/>
    </location>
</feature>
<accession>A0A2P8DTR2</accession>
<dbReference type="OrthoDB" id="3170437at2"/>
<evidence type="ECO:0000256" key="1">
    <source>
        <dbReference type="SAM" id="MobiDB-lite"/>
    </source>
</evidence>
<dbReference type="Gene3D" id="3.40.1610.10">
    <property type="entry name" value="CV3147-like domain"/>
    <property type="match status" value="1"/>
</dbReference>
<feature type="domain" description="S-Me-THD N-terminal" evidence="2">
    <location>
        <begin position="10"/>
        <end position="166"/>
    </location>
</feature>
<comment type="caution">
    <text evidence="4">The sequence shown here is derived from an EMBL/GenBank/DDBJ whole genome shotgun (WGS) entry which is preliminary data.</text>
</comment>
<keyword evidence="5" id="KW-1185">Reference proteome</keyword>
<dbReference type="EMBL" id="PYGA01000001">
    <property type="protein sequence ID" value="PSL00599.1"/>
    <property type="molecule type" value="Genomic_DNA"/>
</dbReference>
<dbReference type="Pfam" id="PF20906">
    <property type="entry name" value="S-Me-THD_C"/>
    <property type="match status" value="1"/>
</dbReference>
<reference evidence="4 5" key="1">
    <citation type="submission" date="2018-03" db="EMBL/GenBank/DDBJ databases">
        <title>Genomic Encyclopedia of Archaeal and Bacterial Type Strains, Phase II (KMG-II): from individual species to whole genera.</title>
        <authorList>
            <person name="Goeker M."/>
        </authorList>
    </citation>
    <scope>NUCLEOTIDE SEQUENCE [LARGE SCALE GENOMIC DNA]</scope>
    <source>
        <strain evidence="4 5">DSM 45312</strain>
    </source>
</reference>
<dbReference type="Pfam" id="PF06032">
    <property type="entry name" value="S-Me-THD_N"/>
    <property type="match status" value="1"/>
</dbReference>
<sequence>MTSALAPSHDDIAALERGSTLLGCGGGGPTPLAASLLRRWTAGKALPRLLDAAELPPDAPVIATGIVGATAALAEKPPGGAEFPAVVEAVAAATRTRPHAVMGIEVGGVNGVMVFAAAAVLGLDVVDADLMGRALPRLDQLASAAAGRPLAPVALAGGSGPTAVFDGIDDRATERLARSFLPEAGGWASVAFAPLRAADIANAAIPGTVRRALHLGRTHLALPVAGDARTAARALGGELLCDGRVLEVVRHRTRRTFAQGTVTVVDDAAGALTRVEMENEYLLALTDGTPVASTPDLICLVDRRTGSPVGCDQVRAGLDIAVLHLPGAAFWRHPDRIGRVGPRAFDLAHPPVLLDRPWTGGSDPADRAGRAAGAAR</sequence>
<organism evidence="4 5">
    <name type="scientific">Murinocardiopsis flavida</name>
    <dbReference type="NCBI Taxonomy" id="645275"/>
    <lineage>
        <taxon>Bacteria</taxon>
        <taxon>Bacillati</taxon>
        <taxon>Actinomycetota</taxon>
        <taxon>Actinomycetes</taxon>
        <taxon>Streptosporangiales</taxon>
        <taxon>Nocardiopsidaceae</taxon>
        <taxon>Murinocardiopsis</taxon>
    </lineage>
</organism>
<evidence type="ECO:0000259" key="3">
    <source>
        <dbReference type="Pfam" id="PF20906"/>
    </source>
</evidence>
<evidence type="ECO:0000313" key="4">
    <source>
        <dbReference type="EMBL" id="PSL00599.1"/>
    </source>
</evidence>
<name>A0A2P8DTR2_9ACTN</name>
<feature type="domain" description="S-Me-THD-like C-terminal" evidence="3">
    <location>
        <begin position="169"/>
        <end position="348"/>
    </location>
</feature>
<dbReference type="RefSeq" id="WP_106580806.1">
    <property type="nucleotide sequence ID" value="NZ_PYGA01000001.1"/>
</dbReference>
<dbReference type="Proteomes" id="UP000240542">
    <property type="component" value="Unassembled WGS sequence"/>
</dbReference>
<proteinExistence type="predicted"/>
<dbReference type="AlphaFoldDB" id="A0A2P8DTR2"/>
<dbReference type="InterPro" id="IPR027479">
    <property type="entry name" value="S-Me-THD_N_sf"/>
</dbReference>
<evidence type="ECO:0000313" key="5">
    <source>
        <dbReference type="Proteomes" id="UP000240542"/>
    </source>
</evidence>
<evidence type="ECO:0000259" key="2">
    <source>
        <dbReference type="Pfam" id="PF06032"/>
    </source>
</evidence>
<protein>
    <recommendedName>
        <fullName evidence="6">DUF917 domain-containing protein</fullName>
    </recommendedName>
</protein>